<protein>
    <submittedName>
        <fullName evidence="2">Aste57867_2705 protein</fullName>
    </submittedName>
</protein>
<evidence type="ECO:0000313" key="1">
    <source>
        <dbReference type="EMBL" id="KAF0716713.1"/>
    </source>
</evidence>
<organism evidence="2 3">
    <name type="scientific">Aphanomyces stellatus</name>
    <dbReference type="NCBI Taxonomy" id="120398"/>
    <lineage>
        <taxon>Eukaryota</taxon>
        <taxon>Sar</taxon>
        <taxon>Stramenopiles</taxon>
        <taxon>Oomycota</taxon>
        <taxon>Saprolegniomycetes</taxon>
        <taxon>Saprolegniales</taxon>
        <taxon>Verrucalvaceae</taxon>
        <taxon>Aphanomyces</taxon>
    </lineage>
</organism>
<evidence type="ECO:0000313" key="3">
    <source>
        <dbReference type="Proteomes" id="UP000332933"/>
    </source>
</evidence>
<dbReference type="EMBL" id="VJMH01000363">
    <property type="protein sequence ID" value="KAF0716713.1"/>
    <property type="molecule type" value="Genomic_DNA"/>
</dbReference>
<gene>
    <name evidence="2" type="primary">Aste57867_2705</name>
    <name evidence="1" type="ORF">As57867_002698</name>
    <name evidence="2" type="ORF">ASTE57867_2705</name>
</gene>
<proteinExistence type="predicted"/>
<accession>A0A485K989</accession>
<sequence>MERNFTKLSNSVFFKWLFAENGEVYIIVLGVGDCLTEPVGIMWGKHKYQTTACISTRAYSWEGSVCVFLSGMIFPALQYANFTQVLVSMLVLPPTMANAKAIAPDTMDTPVLMIDEHSNDTKSEENCVHMLMLRG</sequence>
<dbReference type="OrthoDB" id="10053152at2759"/>
<reference evidence="1" key="2">
    <citation type="submission" date="2019-06" db="EMBL/GenBank/DDBJ databases">
        <title>Genomics analysis of Aphanomyces spp. identifies a new class of oomycete effector associated with host adaptation.</title>
        <authorList>
            <person name="Gaulin E."/>
        </authorList>
    </citation>
    <scope>NUCLEOTIDE SEQUENCE</scope>
    <source>
        <strain evidence="1">CBS 578.67</strain>
    </source>
</reference>
<keyword evidence="3" id="KW-1185">Reference proteome</keyword>
<dbReference type="EMBL" id="CAADRA010000363">
    <property type="protein sequence ID" value="VFT79898.1"/>
    <property type="molecule type" value="Genomic_DNA"/>
</dbReference>
<dbReference type="AlphaFoldDB" id="A0A485K989"/>
<evidence type="ECO:0000313" key="2">
    <source>
        <dbReference type="EMBL" id="VFT79898.1"/>
    </source>
</evidence>
<reference evidence="2 3" key="1">
    <citation type="submission" date="2019-03" db="EMBL/GenBank/DDBJ databases">
        <authorList>
            <person name="Gaulin E."/>
            <person name="Dumas B."/>
        </authorList>
    </citation>
    <scope>NUCLEOTIDE SEQUENCE [LARGE SCALE GENOMIC DNA]</scope>
    <source>
        <strain evidence="2">CBS 568.67</strain>
    </source>
</reference>
<name>A0A485K989_9STRA</name>
<dbReference type="Proteomes" id="UP000332933">
    <property type="component" value="Unassembled WGS sequence"/>
</dbReference>